<sequence>MKSTVHISNYQIFCLLVMHSLGSSTIFALGIRAKQDAWLVVLSGLVLGFGIIWLHTELQKHYPENNLAEINTAVLGKFLGSIVTLSFAGYFIWVSTLNFSEFAELIGITILPDTPVWAIQGAFILLIIYLTFNGIEVLARMSEFLMPIVMLSLILMYGLIVISGNVHLQELQPILANGIKPVLAEVYPSFSTFPYGEDVVFLMFYCYANNNKLIRKYAFSAIFMLGASLVASTILIITVLGVPFTAATTIPLIEVVKMINIGNIITNIDAIAVIVIFVGGLFKAMLFFYGSVLALTTLLKFKRKRVIIAMATFLIWINLTAIPNFVFHRFIGISFGNSYIHELYTIYLPLMLLVITWLKAFNNKLKSTGDGQKTRSCTTTDYCQEGE</sequence>
<accession>A0A1H8W4Z4</accession>
<dbReference type="GO" id="GO:0009847">
    <property type="term" value="P:spore germination"/>
    <property type="evidence" value="ECO:0007669"/>
    <property type="project" value="InterPro"/>
</dbReference>
<evidence type="ECO:0000256" key="5">
    <source>
        <dbReference type="ARBA" id="ARBA00022692"/>
    </source>
</evidence>
<dbReference type="GO" id="GO:0016020">
    <property type="term" value="C:membrane"/>
    <property type="evidence" value="ECO:0007669"/>
    <property type="project" value="UniProtKB-SubCell"/>
</dbReference>
<organism evidence="9 10">
    <name type="scientific">Propionispora vibrioides</name>
    <dbReference type="NCBI Taxonomy" id="112903"/>
    <lineage>
        <taxon>Bacteria</taxon>
        <taxon>Bacillati</taxon>
        <taxon>Bacillota</taxon>
        <taxon>Negativicutes</taxon>
        <taxon>Selenomonadales</taxon>
        <taxon>Sporomusaceae</taxon>
        <taxon>Propionispora</taxon>
    </lineage>
</organism>
<feature type="transmembrane region" description="Helical" evidence="8">
    <location>
        <begin position="37"/>
        <end position="54"/>
    </location>
</feature>
<dbReference type="Pfam" id="PF03845">
    <property type="entry name" value="Spore_permease"/>
    <property type="match status" value="1"/>
</dbReference>
<evidence type="ECO:0000256" key="4">
    <source>
        <dbReference type="ARBA" id="ARBA00022544"/>
    </source>
</evidence>
<feature type="transmembrane region" description="Helical" evidence="8">
    <location>
        <begin position="144"/>
        <end position="166"/>
    </location>
</feature>
<comment type="subcellular location">
    <subcellularLocation>
        <location evidence="1">Membrane</location>
        <topology evidence="1">Multi-pass membrane protein</topology>
    </subcellularLocation>
</comment>
<feature type="transmembrane region" description="Helical" evidence="8">
    <location>
        <begin position="186"/>
        <end position="205"/>
    </location>
</feature>
<feature type="transmembrane region" description="Helical" evidence="8">
    <location>
        <begin position="114"/>
        <end position="132"/>
    </location>
</feature>
<keyword evidence="10" id="KW-1185">Reference proteome</keyword>
<name>A0A1H8W4Z4_9FIRM</name>
<dbReference type="RefSeq" id="WP_177173578.1">
    <property type="nucleotide sequence ID" value="NZ_FODY01000014.1"/>
</dbReference>
<keyword evidence="6 8" id="KW-1133">Transmembrane helix</keyword>
<dbReference type="EMBL" id="FODY01000014">
    <property type="protein sequence ID" value="SEP22704.1"/>
    <property type="molecule type" value="Genomic_DNA"/>
</dbReference>
<evidence type="ECO:0000256" key="2">
    <source>
        <dbReference type="ARBA" id="ARBA00007998"/>
    </source>
</evidence>
<feature type="transmembrane region" description="Helical" evidence="8">
    <location>
        <begin position="307"/>
        <end position="327"/>
    </location>
</feature>
<dbReference type="PANTHER" id="PTHR34975:SF2">
    <property type="entry name" value="SPORE GERMINATION PROTEIN A2"/>
    <property type="match status" value="1"/>
</dbReference>
<feature type="transmembrane region" description="Helical" evidence="8">
    <location>
        <begin position="270"/>
        <end position="295"/>
    </location>
</feature>
<protein>
    <submittedName>
        <fullName evidence="9">Spore germination protein KB</fullName>
    </submittedName>
</protein>
<keyword evidence="7 8" id="KW-0472">Membrane</keyword>
<dbReference type="Proteomes" id="UP000198847">
    <property type="component" value="Unassembled WGS sequence"/>
</dbReference>
<dbReference type="PANTHER" id="PTHR34975">
    <property type="entry name" value="SPORE GERMINATION PROTEIN A2"/>
    <property type="match status" value="1"/>
</dbReference>
<evidence type="ECO:0000256" key="7">
    <source>
        <dbReference type="ARBA" id="ARBA00023136"/>
    </source>
</evidence>
<evidence type="ECO:0000313" key="9">
    <source>
        <dbReference type="EMBL" id="SEP22704.1"/>
    </source>
</evidence>
<keyword evidence="4" id="KW-0309">Germination</keyword>
<dbReference type="AlphaFoldDB" id="A0A1H8W4Z4"/>
<dbReference type="InterPro" id="IPR004761">
    <property type="entry name" value="Spore_GerAB"/>
</dbReference>
<feature type="transmembrane region" description="Helical" evidence="8">
    <location>
        <begin position="74"/>
        <end position="94"/>
    </location>
</feature>
<keyword evidence="3" id="KW-0813">Transport</keyword>
<evidence type="ECO:0000256" key="6">
    <source>
        <dbReference type="ARBA" id="ARBA00022989"/>
    </source>
</evidence>
<comment type="similarity">
    <text evidence="2">Belongs to the amino acid-polyamine-organocation (APC) superfamily. Spore germination protein (SGP) (TC 2.A.3.9) family.</text>
</comment>
<evidence type="ECO:0000313" key="10">
    <source>
        <dbReference type="Proteomes" id="UP000198847"/>
    </source>
</evidence>
<keyword evidence="5 8" id="KW-0812">Transmembrane</keyword>
<gene>
    <name evidence="9" type="ORF">SAMN04490178_11432</name>
</gene>
<feature type="transmembrane region" description="Helical" evidence="8">
    <location>
        <begin position="12"/>
        <end position="31"/>
    </location>
</feature>
<reference evidence="9 10" key="1">
    <citation type="submission" date="2016-10" db="EMBL/GenBank/DDBJ databases">
        <authorList>
            <person name="de Groot N.N."/>
        </authorList>
    </citation>
    <scope>NUCLEOTIDE SEQUENCE [LARGE SCALE GENOMIC DNA]</scope>
    <source>
        <strain evidence="9 10">DSM 13305</strain>
    </source>
</reference>
<dbReference type="NCBIfam" id="TIGR00912">
    <property type="entry name" value="2A0309"/>
    <property type="match status" value="1"/>
</dbReference>
<feature type="transmembrane region" description="Helical" evidence="8">
    <location>
        <begin position="217"/>
        <end position="250"/>
    </location>
</feature>
<proteinExistence type="inferred from homology"/>
<dbReference type="STRING" id="112903.SAMN04490178_11432"/>
<evidence type="ECO:0000256" key="1">
    <source>
        <dbReference type="ARBA" id="ARBA00004141"/>
    </source>
</evidence>
<evidence type="ECO:0000256" key="3">
    <source>
        <dbReference type="ARBA" id="ARBA00022448"/>
    </source>
</evidence>
<evidence type="ECO:0000256" key="8">
    <source>
        <dbReference type="SAM" id="Phobius"/>
    </source>
</evidence>
<feature type="transmembrane region" description="Helical" evidence="8">
    <location>
        <begin position="339"/>
        <end position="358"/>
    </location>
</feature>